<feature type="domain" description="PRC-barrel" evidence="2">
    <location>
        <begin position="6"/>
        <end position="67"/>
    </location>
</feature>
<evidence type="ECO:0000256" key="1">
    <source>
        <dbReference type="SAM" id="MobiDB-lite"/>
    </source>
</evidence>
<organism evidence="3 4">
    <name type="scientific">Candidatus Magasanikbacteria bacterium GW2011_GWA2_46_17</name>
    <dbReference type="NCBI Taxonomy" id="1619042"/>
    <lineage>
        <taxon>Bacteria</taxon>
        <taxon>Candidatus Magasanikiibacteriota</taxon>
    </lineage>
</organism>
<accession>A0A0G1P2Z1</accession>
<evidence type="ECO:0000259" key="2">
    <source>
        <dbReference type="Pfam" id="PF05239"/>
    </source>
</evidence>
<reference evidence="3 4" key="1">
    <citation type="journal article" date="2015" name="Nature">
        <title>rRNA introns, odd ribosomes, and small enigmatic genomes across a large radiation of phyla.</title>
        <authorList>
            <person name="Brown C.T."/>
            <person name="Hug L.A."/>
            <person name="Thomas B.C."/>
            <person name="Sharon I."/>
            <person name="Castelle C.J."/>
            <person name="Singh A."/>
            <person name="Wilkins M.J."/>
            <person name="Williams K.H."/>
            <person name="Banfield J.F."/>
        </authorList>
    </citation>
    <scope>NUCLEOTIDE SEQUENCE [LARGE SCALE GENOMIC DNA]</scope>
</reference>
<dbReference type="Pfam" id="PF05239">
    <property type="entry name" value="PRC"/>
    <property type="match status" value="1"/>
</dbReference>
<dbReference type="Proteomes" id="UP000034175">
    <property type="component" value="Unassembled WGS sequence"/>
</dbReference>
<gene>
    <name evidence="3" type="ORF">UX39_C0002G0048</name>
</gene>
<evidence type="ECO:0000313" key="4">
    <source>
        <dbReference type="Proteomes" id="UP000034175"/>
    </source>
</evidence>
<dbReference type="AlphaFoldDB" id="A0A0G1P2Z1"/>
<dbReference type="Gene3D" id="2.30.30.240">
    <property type="entry name" value="PRC-barrel domain"/>
    <property type="match status" value="1"/>
</dbReference>
<dbReference type="EMBL" id="LCMA01000002">
    <property type="protein sequence ID" value="KKU27269.1"/>
    <property type="molecule type" value="Genomic_DNA"/>
</dbReference>
<dbReference type="SUPFAM" id="SSF50346">
    <property type="entry name" value="PRC-barrel domain"/>
    <property type="match status" value="1"/>
</dbReference>
<sequence length="105" mass="11522">MLILSIHLPVFTERGQLLGSICDLMWDTESFIVVQLCVKKNFFSRAPFLVHVSHIVRVEADRVVVTDATASVLSQKKSFGSIKPLKSLGERGQAAPAQRRSGEGA</sequence>
<name>A0A0G1P2Z1_9BACT</name>
<dbReference type="InterPro" id="IPR011033">
    <property type="entry name" value="PRC_barrel-like_sf"/>
</dbReference>
<proteinExistence type="predicted"/>
<evidence type="ECO:0000313" key="3">
    <source>
        <dbReference type="EMBL" id="KKU27269.1"/>
    </source>
</evidence>
<comment type="caution">
    <text evidence="3">The sequence shown here is derived from an EMBL/GenBank/DDBJ whole genome shotgun (WGS) entry which is preliminary data.</text>
</comment>
<feature type="region of interest" description="Disordered" evidence="1">
    <location>
        <begin position="84"/>
        <end position="105"/>
    </location>
</feature>
<protein>
    <recommendedName>
        <fullName evidence="2">PRC-barrel domain-containing protein</fullName>
    </recommendedName>
</protein>
<dbReference type="InterPro" id="IPR027275">
    <property type="entry name" value="PRC-brl_dom"/>
</dbReference>